<keyword evidence="6" id="KW-1185">Reference proteome</keyword>
<dbReference type="EMBL" id="BIFS01000001">
    <property type="protein sequence ID" value="GCE17775.1"/>
    <property type="molecule type" value="Genomic_DNA"/>
</dbReference>
<dbReference type="AlphaFoldDB" id="A0A402AFB7"/>
<protein>
    <recommendedName>
        <fullName evidence="4">MGS-like domain-containing protein</fullName>
    </recommendedName>
</protein>
<evidence type="ECO:0000313" key="5">
    <source>
        <dbReference type="EMBL" id="GCE17775.1"/>
    </source>
</evidence>
<feature type="domain" description="MGS-like" evidence="4">
    <location>
        <begin position="3"/>
        <end position="148"/>
    </location>
</feature>
<dbReference type="SMART" id="SM00851">
    <property type="entry name" value="MGS"/>
    <property type="match status" value="1"/>
</dbReference>
<evidence type="ECO:0000313" key="6">
    <source>
        <dbReference type="Proteomes" id="UP000287188"/>
    </source>
</evidence>
<accession>A0A402AFB7</accession>
<evidence type="ECO:0000256" key="2">
    <source>
        <dbReference type="ARBA" id="ARBA00022741"/>
    </source>
</evidence>
<keyword evidence="3" id="KW-0067">ATP-binding</keyword>
<dbReference type="Proteomes" id="UP000287188">
    <property type="component" value="Unassembled WGS sequence"/>
</dbReference>
<dbReference type="GO" id="GO:0005524">
    <property type="term" value="F:ATP binding"/>
    <property type="evidence" value="ECO:0007669"/>
    <property type="project" value="UniProtKB-KW"/>
</dbReference>
<sequence>MKAMLASGGTLPRKGIFLSLRGEEKHAALLASLPDLQVLDVPLYATAETWQFLHEQQIAATLLHEEDGEVEDAFRQQRIDLAVVIVAGRLQRDFDQNYVLRRLAIDCNIHLITKIKQMRIFLHALASKELAGLPIKAWDEYQHNQPTEELIISPETLLSTQV</sequence>
<dbReference type="Pfam" id="PF02142">
    <property type="entry name" value="MGS"/>
    <property type="match status" value="1"/>
</dbReference>
<comment type="caution">
    <text evidence="5">The sequence shown here is derived from an EMBL/GenBank/DDBJ whole genome shotgun (WGS) entry which is preliminary data.</text>
</comment>
<dbReference type="GO" id="GO:0005737">
    <property type="term" value="C:cytoplasm"/>
    <property type="evidence" value="ECO:0007669"/>
    <property type="project" value="TreeGrafter"/>
</dbReference>
<dbReference type="PANTHER" id="PTHR11405">
    <property type="entry name" value="CARBAMOYLTRANSFERASE FAMILY MEMBER"/>
    <property type="match status" value="1"/>
</dbReference>
<keyword evidence="1" id="KW-0436">Ligase</keyword>
<evidence type="ECO:0000259" key="4">
    <source>
        <dbReference type="PROSITE" id="PS51855"/>
    </source>
</evidence>
<gene>
    <name evidence="5" type="ORF">KDK_15750</name>
</gene>
<dbReference type="SUPFAM" id="SSF52335">
    <property type="entry name" value="Methylglyoxal synthase-like"/>
    <property type="match status" value="1"/>
</dbReference>
<dbReference type="InterPro" id="IPR036914">
    <property type="entry name" value="MGS-like_dom_sf"/>
</dbReference>
<keyword evidence="2" id="KW-0547">Nucleotide-binding</keyword>
<evidence type="ECO:0000256" key="1">
    <source>
        <dbReference type="ARBA" id="ARBA00022598"/>
    </source>
</evidence>
<dbReference type="InterPro" id="IPR011607">
    <property type="entry name" value="MGS-like_dom"/>
</dbReference>
<evidence type="ECO:0000256" key="3">
    <source>
        <dbReference type="ARBA" id="ARBA00022840"/>
    </source>
</evidence>
<proteinExistence type="predicted"/>
<organism evidence="5 6">
    <name type="scientific">Dictyobacter kobayashii</name>
    <dbReference type="NCBI Taxonomy" id="2014872"/>
    <lineage>
        <taxon>Bacteria</taxon>
        <taxon>Bacillati</taxon>
        <taxon>Chloroflexota</taxon>
        <taxon>Ktedonobacteria</taxon>
        <taxon>Ktedonobacterales</taxon>
        <taxon>Dictyobacteraceae</taxon>
        <taxon>Dictyobacter</taxon>
    </lineage>
</organism>
<dbReference type="GO" id="GO:0016874">
    <property type="term" value="F:ligase activity"/>
    <property type="evidence" value="ECO:0007669"/>
    <property type="project" value="UniProtKB-KW"/>
</dbReference>
<reference evidence="6" key="1">
    <citation type="submission" date="2018-12" db="EMBL/GenBank/DDBJ databases">
        <title>Tengunoibacter tsumagoiensis gen. nov., sp. nov., Dictyobacter kobayashii sp. nov., D. alpinus sp. nov., and D. joshuensis sp. nov. and description of Dictyobacteraceae fam. nov. within the order Ktedonobacterales isolated from Tengu-no-mugimeshi.</title>
        <authorList>
            <person name="Wang C.M."/>
            <person name="Zheng Y."/>
            <person name="Sakai Y."/>
            <person name="Toyoda A."/>
            <person name="Minakuchi Y."/>
            <person name="Abe K."/>
            <person name="Yokota A."/>
            <person name="Yabe S."/>
        </authorList>
    </citation>
    <scope>NUCLEOTIDE SEQUENCE [LARGE SCALE GENOMIC DNA]</scope>
    <source>
        <strain evidence="6">Uno11</strain>
    </source>
</reference>
<name>A0A402AFB7_9CHLR</name>
<dbReference type="PROSITE" id="PS51855">
    <property type="entry name" value="MGS"/>
    <property type="match status" value="1"/>
</dbReference>
<dbReference type="Gene3D" id="3.40.50.1380">
    <property type="entry name" value="Methylglyoxal synthase-like domain"/>
    <property type="match status" value="1"/>
</dbReference>